<dbReference type="PROSITE" id="PS51375">
    <property type="entry name" value="PPR"/>
    <property type="match status" value="3"/>
</dbReference>
<dbReference type="InterPro" id="IPR011990">
    <property type="entry name" value="TPR-like_helical_dom_sf"/>
</dbReference>
<dbReference type="Gene3D" id="1.25.40.10">
    <property type="entry name" value="Tetratricopeptide repeat domain"/>
    <property type="match status" value="2"/>
</dbReference>
<dbReference type="eggNOG" id="KOG4197">
    <property type="taxonomic scope" value="Eukaryota"/>
</dbReference>
<dbReference type="Proteomes" id="UP000008311">
    <property type="component" value="Unassembled WGS sequence"/>
</dbReference>
<evidence type="ECO:0000313" key="3">
    <source>
        <dbReference type="EMBL" id="EEF37563.1"/>
    </source>
</evidence>
<organism evidence="3 4">
    <name type="scientific">Ricinus communis</name>
    <name type="common">Castor bean</name>
    <dbReference type="NCBI Taxonomy" id="3988"/>
    <lineage>
        <taxon>Eukaryota</taxon>
        <taxon>Viridiplantae</taxon>
        <taxon>Streptophyta</taxon>
        <taxon>Embryophyta</taxon>
        <taxon>Tracheophyta</taxon>
        <taxon>Spermatophyta</taxon>
        <taxon>Magnoliopsida</taxon>
        <taxon>eudicotyledons</taxon>
        <taxon>Gunneridae</taxon>
        <taxon>Pentapetalae</taxon>
        <taxon>rosids</taxon>
        <taxon>fabids</taxon>
        <taxon>Malpighiales</taxon>
        <taxon>Euphorbiaceae</taxon>
        <taxon>Acalyphoideae</taxon>
        <taxon>Acalypheae</taxon>
        <taxon>Ricinus</taxon>
    </lineage>
</organism>
<dbReference type="Pfam" id="PF12854">
    <property type="entry name" value="PPR_1"/>
    <property type="match status" value="1"/>
</dbReference>
<feature type="repeat" description="PPR" evidence="2">
    <location>
        <begin position="291"/>
        <end position="325"/>
    </location>
</feature>
<dbReference type="Pfam" id="PF01535">
    <property type="entry name" value="PPR"/>
    <property type="match status" value="2"/>
</dbReference>
<reference evidence="4" key="1">
    <citation type="journal article" date="2010" name="Nat. Biotechnol.">
        <title>Draft genome sequence of the oilseed species Ricinus communis.</title>
        <authorList>
            <person name="Chan A.P."/>
            <person name="Crabtree J."/>
            <person name="Zhao Q."/>
            <person name="Lorenzi H."/>
            <person name="Orvis J."/>
            <person name="Puiu D."/>
            <person name="Melake-Berhan A."/>
            <person name="Jones K.M."/>
            <person name="Redman J."/>
            <person name="Chen G."/>
            <person name="Cahoon E.B."/>
            <person name="Gedil M."/>
            <person name="Stanke M."/>
            <person name="Haas B.J."/>
            <person name="Wortman J.R."/>
            <person name="Fraser-Liggett C.M."/>
            <person name="Ravel J."/>
            <person name="Rabinowicz P.D."/>
        </authorList>
    </citation>
    <scope>NUCLEOTIDE SEQUENCE [LARGE SCALE GENOMIC DNA]</scope>
    <source>
        <strain evidence="4">cv. Hale</strain>
    </source>
</reference>
<evidence type="ECO:0000313" key="4">
    <source>
        <dbReference type="Proteomes" id="UP000008311"/>
    </source>
</evidence>
<dbReference type="FunFam" id="1.25.40.10:FF:000511">
    <property type="entry name" value="Pentatricopeptide repeat-containing protein"/>
    <property type="match status" value="1"/>
</dbReference>
<dbReference type="FunCoup" id="B9SFS4">
    <property type="interactions" value="434"/>
</dbReference>
<gene>
    <name evidence="3" type="ORF">RCOM_1226520</name>
</gene>
<dbReference type="EMBL" id="EQ973946">
    <property type="protein sequence ID" value="EEF37563.1"/>
    <property type="molecule type" value="Genomic_DNA"/>
</dbReference>
<dbReference type="AlphaFoldDB" id="B9SFS4"/>
<feature type="repeat" description="PPR" evidence="2">
    <location>
        <begin position="150"/>
        <end position="180"/>
    </location>
</feature>
<protein>
    <submittedName>
        <fullName evidence="3">Pentatricopeptide repeat-containing protein, putative</fullName>
    </submittedName>
</protein>
<dbReference type="PANTHER" id="PTHR47926:SF348">
    <property type="entry name" value="PENTATRICOPEPTIDE REPEAT-CONTAINING PROTEIN"/>
    <property type="match status" value="1"/>
</dbReference>
<keyword evidence="1" id="KW-0677">Repeat</keyword>
<dbReference type="InterPro" id="IPR002885">
    <property type="entry name" value="PPR_rpt"/>
</dbReference>
<dbReference type="InParanoid" id="B9SFS4"/>
<feature type="repeat" description="PPR" evidence="2">
    <location>
        <begin position="181"/>
        <end position="211"/>
    </location>
</feature>
<sequence length="524" mass="57868">MRVDSGECLLQLLQRFIKCQNQVEQIHSLLLTKAHLLFNPTISSHSKWKSTLFYNTLTRAYLNFGQTYNTVYLFTLMLAHQTPPNSHTFPSLIKAATLSFPSIGTSLHTQVIKRGVLCDPFVQTSLLAFYSQIGCLYNAHKVFDGILHPWIVEYNAMLDAYAKNNDMGSAILLFKRMLKRDVVSWTTVISGFSRSGLFREAINFFRVMIAHEDVSLGLVKPNEATYVSVLSSCASLDEGGSLFLGKQMHGSIIRNEVVLTVFIGTALIDFYGKVGCLNSAIRVFNSMTIKQICSWNAMISCLANNGREKQALDMFEMMEEKGPSPNEVTFVVVLTACTRAKLVQFGMRLFQSMWSDYSVKPIMEHYGCVVDLLGRAGLLREASEIIRSMPFEPDASVLGALLGACKIHGANKLANEVGGRLLRLQPLHCGQFVLLSNINAGLEKWSVAADVRKAMVEAGISKVPAYSLINYMGKTPSLIFWIVATFVLSSIPVAKRVEGTEPVPAFALRKADTAVGGSLGSELD</sequence>
<dbReference type="NCBIfam" id="TIGR00756">
    <property type="entry name" value="PPR"/>
    <property type="match status" value="3"/>
</dbReference>
<keyword evidence="4" id="KW-1185">Reference proteome</keyword>
<dbReference type="GO" id="GO:0003723">
    <property type="term" value="F:RNA binding"/>
    <property type="evidence" value="ECO:0007669"/>
    <property type="project" value="InterPro"/>
</dbReference>
<evidence type="ECO:0000256" key="2">
    <source>
        <dbReference type="PROSITE-ProRule" id="PRU00708"/>
    </source>
</evidence>
<dbReference type="PANTHER" id="PTHR47926">
    <property type="entry name" value="PENTATRICOPEPTIDE REPEAT-CONTAINING PROTEIN"/>
    <property type="match status" value="1"/>
</dbReference>
<accession>B9SFS4</accession>
<proteinExistence type="predicted"/>
<dbReference type="InterPro" id="IPR046960">
    <property type="entry name" value="PPR_At4g14850-like_plant"/>
</dbReference>
<name>B9SFS4_RICCO</name>
<evidence type="ECO:0000256" key="1">
    <source>
        <dbReference type="ARBA" id="ARBA00022737"/>
    </source>
</evidence>
<dbReference type="Pfam" id="PF13041">
    <property type="entry name" value="PPR_2"/>
    <property type="match status" value="1"/>
</dbReference>
<dbReference type="GO" id="GO:0009451">
    <property type="term" value="P:RNA modification"/>
    <property type="evidence" value="ECO:0007669"/>
    <property type="project" value="InterPro"/>
</dbReference>